<reference evidence="3" key="1">
    <citation type="submission" date="2010-11" db="EMBL/GenBank/DDBJ databases">
        <authorList>
            <person name="Genoscope - CEA"/>
        </authorList>
    </citation>
    <scope>NUCLEOTIDE SEQUENCE</scope>
</reference>
<feature type="transmembrane region" description="Helical" evidence="2">
    <location>
        <begin position="89"/>
        <end position="106"/>
    </location>
</feature>
<feature type="transmembrane region" description="Helical" evidence="2">
    <location>
        <begin position="9"/>
        <end position="26"/>
    </location>
</feature>
<keyword evidence="2" id="KW-0472">Membrane</keyword>
<proteinExistence type="predicted"/>
<keyword evidence="3" id="KW-0496">Mitochondrion</keyword>
<protein>
    <submittedName>
        <fullName evidence="3">Uncharacterized protein</fullName>
    </submittedName>
</protein>
<feature type="compositionally biased region" description="Low complexity" evidence="1">
    <location>
        <begin position="155"/>
        <end position="175"/>
    </location>
</feature>
<organism evidence="3">
    <name type="scientific">Beta vulgaris subsp. maritima</name>
    <name type="common">Sea beet</name>
    <name type="synonym">Beta maritima</name>
    <dbReference type="NCBI Taxonomy" id="350892"/>
    <lineage>
        <taxon>Eukaryota</taxon>
        <taxon>Viridiplantae</taxon>
        <taxon>Streptophyta</taxon>
        <taxon>Embryophyta</taxon>
        <taxon>Tracheophyta</taxon>
        <taxon>Spermatophyta</taxon>
        <taxon>Magnoliopsida</taxon>
        <taxon>eudicotyledons</taxon>
        <taxon>Gunneridae</taxon>
        <taxon>Pentapetalae</taxon>
        <taxon>Caryophyllales</taxon>
        <taxon>Chenopodiaceae</taxon>
        <taxon>Betoideae</taxon>
        <taxon>Beta</taxon>
    </lineage>
</organism>
<feature type="region of interest" description="Disordered" evidence="1">
    <location>
        <begin position="144"/>
        <end position="181"/>
    </location>
</feature>
<keyword evidence="2" id="KW-0812">Transmembrane</keyword>
<name>E6ZDU8_BETVM</name>
<geneLocation type="mitochondrion" evidence="3"/>
<evidence type="ECO:0000313" key="3">
    <source>
        <dbReference type="EMBL" id="CBX33214.1"/>
    </source>
</evidence>
<accession>E6ZDU8</accession>
<sequence>MDNQFIFKYFRNFIISLFILFSGSFFRFGDSCFLSNNHFLFFIIVFLVLSFLFNLYSHYFNQFVYLIFSMGLFIFLLLIISYVRAHWHTYFGVCFVGVYSLFGMGAPSTGGTGGMSCTYMMPSGSDASNGNGEWRGYLNDSPGGGDAVSDAENVPAAENPPGHPNEAAAPAAPQLPLDPPVQRADDQAYLRELLLDPELDQDYKRALVLEERIALKIKDLYPEGQYSLQDIRKEVDVALTDIMAQEPLPRDQELVRIWESIEQEGRYSDIVAEVEAGLGDPS</sequence>
<feature type="transmembrane region" description="Helical" evidence="2">
    <location>
        <begin position="38"/>
        <end position="56"/>
    </location>
</feature>
<keyword evidence="2" id="KW-1133">Transmembrane helix</keyword>
<evidence type="ECO:0000256" key="2">
    <source>
        <dbReference type="SAM" id="Phobius"/>
    </source>
</evidence>
<dbReference type="EMBL" id="FP885834">
    <property type="protein sequence ID" value="CBX33214.1"/>
    <property type="molecule type" value="Genomic_DNA"/>
</dbReference>
<gene>
    <name evidence="3" type="primary">orf282</name>
</gene>
<evidence type="ECO:0000256" key="1">
    <source>
        <dbReference type="SAM" id="MobiDB-lite"/>
    </source>
</evidence>
<dbReference type="AlphaFoldDB" id="E6ZDU8"/>
<feature type="transmembrane region" description="Helical" evidence="2">
    <location>
        <begin position="63"/>
        <end position="83"/>
    </location>
</feature>
<reference evidence="3" key="2">
    <citation type="journal article" date="2011" name="Genome Biol. Evol.">
        <title>Structural and content diversity of mitochondrial genome in beet: a comparative genomic analysis.</title>
        <authorList>
            <person name="Darracq A."/>
            <person name="Varre J.S."/>
            <person name="Marechal-Drouard L."/>
            <person name="Courseaux A."/>
            <person name="Saumitou-Laprade P."/>
            <person name="Oztas S."/>
            <person name="Vacherie B."/>
            <person name="Barbe V.and.Touzet.P."/>
        </authorList>
    </citation>
    <scope>NUCLEOTIDE SEQUENCE</scope>
</reference>